<dbReference type="Proteomes" id="UP000663829">
    <property type="component" value="Unassembled WGS sequence"/>
</dbReference>
<name>A0A816DSG2_9BILA</name>
<evidence type="ECO:0000313" key="2">
    <source>
        <dbReference type="EMBL" id="CAF1638313.1"/>
    </source>
</evidence>
<gene>
    <name evidence="2" type="ORF">GPM918_LOCUS44784</name>
    <name evidence="1" type="ORF">OVA965_LOCUS42567</name>
    <name evidence="4" type="ORF">SRO942_LOCUS46816</name>
    <name evidence="3" type="ORF">TMI583_LOCUS44514</name>
</gene>
<proteinExistence type="predicted"/>
<dbReference type="EMBL" id="CAJNOK010052763">
    <property type="protein sequence ID" value="CAF1609247.1"/>
    <property type="molecule type" value="Genomic_DNA"/>
</dbReference>
<evidence type="ECO:0000313" key="1">
    <source>
        <dbReference type="EMBL" id="CAF1609247.1"/>
    </source>
</evidence>
<dbReference type="AlphaFoldDB" id="A0A816DSG2"/>
<reference evidence="2" key="1">
    <citation type="submission" date="2021-02" db="EMBL/GenBank/DDBJ databases">
        <authorList>
            <person name="Nowell W R."/>
        </authorList>
    </citation>
    <scope>NUCLEOTIDE SEQUENCE</scope>
</reference>
<comment type="caution">
    <text evidence="2">The sequence shown here is derived from an EMBL/GenBank/DDBJ whole genome shotgun (WGS) entry which is preliminary data.</text>
</comment>
<dbReference type="EMBL" id="CAJOBC010114843">
    <property type="protein sequence ID" value="CAF4546615.1"/>
    <property type="molecule type" value="Genomic_DNA"/>
</dbReference>
<sequence>MVKFTSFCIAFCEANSSKSPLTCYICDSNIDGAECLQLKLKGGVYSFKQECKSSEYFGSKVEQTIDNVLSVTRSCRLTDNKSSVGCSSATRNKAASI</sequence>
<dbReference type="EMBL" id="CAJNOQ010046282">
    <property type="protein sequence ID" value="CAF1638313.1"/>
    <property type="molecule type" value="Genomic_DNA"/>
</dbReference>
<evidence type="ECO:0000313" key="4">
    <source>
        <dbReference type="EMBL" id="CAF4546615.1"/>
    </source>
</evidence>
<dbReference type="Proteomes" id="UP000682733">
    <property type="component" value="Unassembled WGS sequence"/>
</dbReference>
<dbReference type="Proteomes" id="UP000677228">
    <property type="component" value="Unassembled WGS sequence"/>
</dbReference>
<dbReference type="Proteomes" id="UP000681722">
    <property type="component" value="Unassembled WGS sequence"/>
</dbReference>
<evidence type="ECO:0000313" key="5">
    <source>
        <dbReference type="Proteomes" id="UP000663829"/>
    </source>
</evidence>
<keyword evidence="5" id="KW-1185">Reference proteome</keyword>
<evidence type="ECO:0000313" key="3">
    <source>
        <dbReference type="EMBL" id="CAF4422376.1"/>
    </source>
</evidence>
<organism evidence="2 5">
    <name type="scientific">Didymodactylos carnosus</name>
    <dbReference type="NCBI Taxonomy" id="1234261"/>
    <lineage>
        <taxon>Eukaryota</taxon>
        <taxon>Metazoa</taxon>
        <taxon>Spiralia</taxon>
        <taxon>Gnathifera</taxon>
        <taxon>Rotifera</taxon>
        <taxon>Eurotatoria</taxon>
        <taxon>Bdelloidea</taxon>
        <taxon>Philodinida</taxon>
        <taxon>Philodinidae</taxon>
        <taxon>Didymodactylos</taxon>
    </lineage>
</organism>
<dbReference type="EMBL" id="CAJOBA010076920">
    <property type="protein sequence ID" value="CAF4422376.1"/>
    <property type="molecule type" value="Genomic_DNA"/>
</dbReference>
<accession>A0A816DSG2</accession>
<protein>
    <submittedName>
        <fullName evidence="2">Uncharacterized protein</fullName>
    </submittedName>
</protein>